<dbReference type="Pfam" id="PF00179">
    <property type="entry name" value="UQ_con"/>
    <property type="match status" value="1"/>
</dbReference>
<keyword evidence="2" id="KW-0808">Transferase</keyword>
<dbReference type="PANTHER" id="PTHR42858:SF1">
    <property type="entry name" value="LD15494P"/>
    <property type="match status" value="1"/>
</dbReference>
<evidence type="ECO:0000313" key="3">
    <source>
        <dbReference type="Proteomes" id="UP000030143"/>
    </source>
</evidence>
<dbReference type="InterPro" id="IPR015422">
    <property type="entry name" value="PyrdxlP-dep_Trfase_small"/>
</dbReference>
<organism evidence="2 3">
    <name type="scientific">Penicillium expansum</name>
    <name type="common">Blue mold rot fungus</name>
    <dbReference type="NCBI Taxonomy" id="27334"/>
    <lineage>
        <taxon>Eukaryota</taxon>
        <taxon>Fungi</taxon>
        <taxon>Dikarya</taxon>
        <taxon>Ascomycota</taxon>
        <taxon>Pezizomycotina</taxon>
        <taxon>Eurotiomycetes</taxon>
        <taxon>Eurotiomycetidae</taxon>
        <taxon>Eurotiales</taxon>
        <taxon>Aspergillaceae</taxon>
        <taxon>Penicillium</taxon>
    </lineage>
</organism>
<name>A0A0A2JXP6_PENEN</name>
<dbReference type="PANTHER" id="PTHR42858">
    <property type="entry name" value="AMINOTRANSFERASE"/>
    <property type="match status" value="1"/>
</dbReference>
<dbReference type="InterPro" id="IPR015421">
    <property type="entry name" value="PyrdxlP-dep_Trfase_major"/>
</dbReference>
<reference evidence="2 3" key="1">
    <citation type="journal article" date="2015" name="Mol. Plant Microbe Interact.">
        <title>Genome, transcriptome, and functional analyses of Penicillium expansum provide new insights into secondary metabolism and pathogenicity.</title>
        <authorList>
            <person name="Ballester A.R."/>
            <person name="Marcet-Houben M."/>
            <person name="Levin E."/>
            <person name="Sela N."/>
            <person name="Selma-Lazaro C."/>
            <person name="Carmona L."/>
            <person name="Wisniewski M."/>
            <person name="Droby S."/>
            <person name="Gonzalez-Candelas L."/>
            <person name="Gabaldon T."/>
        </authorList>
    </citation>
    <scope>NUCLEOTIDE SEQUENCE [LARGE SCALE GENOMIC DNA]</scope>
    <source>
        <strain evidence="2 3">MD-8</strain>
    </source>
</reference>
<dbReference type="SUPFAM" id="SSF54495">
    <property type="entry name" value="UBC-like"/>
    <property type="match status" value="1"/>
</dbReference>
<dbReference type="PROSITE" id="PS50127">
    <property type="entry name" value="UBC_2"/>
    <property type="match status" value="1"/>
</dbReference>
<dbReference type="CDD" id="cd00609">
    <property type="entry name" value="AAT_like"/>
    <property type="match status" value="1"/>
</dbReference>
<dbReference type="AlphaFoldDB" id="A0A0A2JXP6"/>
<proteinExistence type="predicted"/>
<accession>A0A0A2JXP6</accession>
<dbReference type="InterPro" id="IPR004839">
    <property type="entry name" value="Aminotransferase_I/II_large"/>
</dbReference>
<sequence>MQEHLPPGITIVKCDNLEEWQMDIKILDQNPLYLDQTYRLKFTFSNKYPIEPPEVQFIQCPASTGTSRTIPMHPHIYSNGIICLDLLGSAGWSPVQTVESVCMSLQSMLTANNRNERPAGDKEFIATNRRRIRDINFVYEDDNGWPATAMLPVERLKQAANNALSNTSIFTEGFAYGPDEGYFPLRKNIAEWLSQSYAPAQPIGAERICITGGASQNLACVLQVFTDPAQTEIIWLVEPTYHLVFRVFEDAGFSGRMRGIPEDGEGMDVAALELALDAFERSGDSGCQDDREKTYKPHRPYRKIYKHVIYCVPSFSNPSGTTMSHSRREALVRLARKYNALVVADDVYDFLSWGVTHPANKVPHLQHRLVDIDRVIDSGPEDRFGNVVSNGSFSKLIGPGCRVGWAEGTKDFIYGLSQAGSTRSGGAPSQLTSTFINDMLEDNFLPKYITNILVPEGRRRHCILASAIKTHLGRFGVSFTPDPETSPVAGGYYIWIQLPAALTATQVCHEALELQNLVLGGGQKFAVPANVPGGDLHRRLRLCFMWEDEGRLVEGKKQDWYHLLGFK</sequence>
<dbReference type="GO" id="GO:0047536">
    <property type="term" value="F:2-aminoadipate transaminase activity"/>
    <property type="evidence" value="ECO:0007669"/>
    <property type="project" value="TreeGrafter"/>
</dbReference>
<dbReference type="EMBL" id="JQFZ01000155">
    <property type="protein sequence ID" value="KGO56975.1"/>
    <property type="molecule type" value="Genomic_DNA"/>
</dbReference>
<dbReference type="FunFam" id="3.40.640.10:FF:000080">
    <property type="entry name" value="Aminotransferase, putative"/>
    <property type="match status" value="1"/>
</dbReference>
<dbReference type="VEuPathDB" id="FungiDB:PEXP_026030"/>
<dbReference type="Gene3D" id="3.10.110.10">
    <property type="entry name" value="Ubiquitin Conjugating Enzyme"/>
    <property type="match status" value="1"/>
</dbReference>
<dbReference type="RefSeq" id="XP_016598663.1">
    <property type="nucleotide sequence ID" value="XM_016737607.1"/>
</dbReference>
<dbReference type="Gene3D" id="3.40.640.10">
    <property type="entry name" value="Type I PLP-dependent aspartate aminotransferase-like (Major domain)"/>
    <property type="match status" value="1"/>
</dbReference>
<dbReference type="HOGENOM" id="CLU_017584_0_6_1"/>
<dbReference type="FunFam" id="3.10.110.10:FF:000072">
    <property type="entry name" value="Ubiquitin-conjugating enzyme E2 W"/>
    <property type="match status" value="1"/>
</dbReference>
<dbReference type="InterPro" id="IPR015424">
    <property type="entry name" value="PyrdxlP-dep_Trfase"/>
</dbReference>
<dbReference type="GeneID" id="27673026"/>
<dbReference type="Pfam" id="PF00155">
    <property type="entry name" value="Aminotran_1_2"/>
    <property type="match status" value="1"/>
</dbReference>
<dbReference type="InterPro" id="IPR000608">
    <property type="entry name" value="UBC"/>
</dbReference>
<comment type="caution">
    <text evidence="2">The sequence shown here is derived from an EMBL/GenBank/DDBJ whole genome shotgun (WGS) entry which is preliminary data.</text>
</comment>
<dbReference type="GO" id="GO:0030170">
    <property type="term" value="F:pyridoxal phosphate binding"/>
    <property type="evidence" value="ECO:0007669"/>
    <property type="project" value="InterPro"/>
</dbReference>
<evidence type="ECO:0000259" key="1">
    <source>
        <dbReference type="PROSITE" id="PS50127"/>
    </source>
</evidence>
<protein>
    <submittedName>
        <fullName evidence="2">Pyridoxal phosphate-dependent transferase, major region, subdomain 1</fullName>
    </submittedName>
</protein>
<dbReference type="InterPro" id="IPR016135">
    <property type="entry name" value="UBQ-conjugating_enzyme/RWD"/>
</dbReference>
<dbReference type="CDD" id="cd23808">
    <property type="entry name" value="UBCc_UBE2W"/>
    <property type="match status" value="1"/>
</dbReference>
<dbReference type="SMART" id="SM00212">
    <property type="entry name" value="UBCc"/>
    <property type="match status" value="1"/>
</dbReference>
<feature type="domain" description="UBC core" evidence="1">
    <location>
        <begin position="1"/>
        <end position="147"/>
    </location>
</feature>
<dbReference type="Gene3D" id="3.90.1150.10">
    <property type="entry name" value="Aspartate Aminotransferase, domain 1"/>
    <property type="match status" value="1"/>
</dbReference>
<gene>
    <name evidence="2" type="ORF">PEX2_003290</name>
</gene>
<dbReference type="STRING" id="27334.A0A0A2JXP6"/>
<dbReference type="SUPFAM" id="SSF53383">
    <property type="entry name" value="PLP-dependent transferases"/>
    <property type="match status" value="1"/>
</dbReference>
<keyword evidence="3" id="KW-1185">Reference proteome</keyword>
<dbReference type="Proteomes" id="UP000030143">
    <property type="component" value="Unassembled WGS sequence"/>
</dbReference>
<evidence type="ECO:0000313" key="2">
    <source>
        <dbReference type="EMBL" id="KGO56975.1"/>
    </source>
</evidence>